<organism evidence="2 3">
    <name type="scientific">Phytophthora cactorum</name>
    <dbReference type="NCBI Taxonomy" id="29920"/>
    <lineage>
        <taxon>Eukaryota</taxon>
        <taxon>Sar</taxon>
        <taxon>Stramenopiles</taxon>
        <taxon>Oomycota</taxon>
        <taxon>Peronosporomycetes</taxon>
        <taxon>Peronosporales</taxon>
        <taxon>Peronosporaceae</taxon>
        <taxon>Phytophthora</taxon>
    </lineage>
</organism>
<keyword evidence="1" id="KW-0812">Transmembrane</keyword>
<dbReference type="Proteomes" id="UP000774804">
    <property type="component" value="Unassembled WGS sequence"/>
</dbReference>
<evidence type="ECO:0000313" key="2">
    <source>
        <dbReference type="EMBL" id="KAG2855795.1"/>
    </source>
</evidence>
<sequence>AEKVAADAGIGYMAMNAREFMQMDVIVLSILLYALLGKLSDTIAKWLERRWLRWNPALSRK</sequence>
<dbReference type="AlphaFoldDB" id="A0A8T0Z1I0"/>
<feature type="non-terminal residue" evidence="2">
    <location>
        <position position="1"/>
    </location>
</feature>
<comment type="caution">
    <text evidence="2">The sequence shown here is derived from an EMBL/GenBank/DDBJ whole genome shotgun (WGS) entry which is preliminary data.</text>
</comment>
<evidence type="ECO:0000313" key="3">
    <source>
        <dbReference type="Proteomes" id="UP000774804"/>
    </source>
</evidence>
<proteinExistence type="predicted"/>
<accession>A0A8T0Z1I0</accession>
<name>A0A8T0Z1I0_9STRA</name>
<keyword evidence="1" id="KW-0472">Membrane</keyword>
<dbReference type="EMBL" id="RCMI01006011">
    <property type="protein sequence ID" value="KAG2855795.1"/>
    <property type="molecule type" value="Genomic_DNA"/>
</dbReference>
<evidence type="ECO:0008006" key="4">
    <source>
        <dbReference type="Google" id="ProtNLM"/>
    </source>
</evidence>
<keyword evidence="1" id="KW-1133">Transmembrane helix</keyword>
<evidence type="ECO:0000256" key="1">
    <source>
        <dbReference type="SAM" id="Phobius"/>
    </source>
</evidence>
<protein>
    <recommendedName>
        <fullName evidence="4">ABC transmembrane type-1 domain-containing protein</fullName>
    </recommendedName>
</protein>
<gene>
    <name evidence="2" type="ORF">PC115_g25877</name>
</gene>
<feature type="transmembrane region" description="Helical" evidence="1">
    <location>
        <begin position="20"/>
        <end position="40"/>
    </location>
</feature>
<reference evidence="2" key="1">
    <citation type="submission" date="2018-10" db="EMBL/GenBank/DDBJ databases">
        <title>Effector identification in a new, highly contiguous assembly of the strawberry crown rot pathogen Phytophthora cactorum.</title>
        <authorList>
            <person name="Armitage A.D."/>
            <person name="Nellist C.F."/>
            <person name="Bates H."/>
            <person name="Vickerstaff R.J."/>
            <person name="Harrison R.J."/>
        </authorList>
    </citation>
    <scope>NUCLEOTIDE SEQUENCE</scope>
    <source>
        <strain evidence="2">4032</strain>
    </source>
</reference>